<protein>
    <submittedName>
        <fullName evidence="2">Uncharacterized protein</fullName>
    </submittedName>
</protein>
<evidence type="ECO:0000256" key="1">
    <source>
        <dbReference type="SAM" id="MobiDB-lite"/>
    </source>
</evidence>
<evidence type="ECO:0000313" key="2">
    <source>
        <dbReference type="EMBL" id="MEQ2247944.1"/>
    </source>
</evidence>
<reference evidence="2 3" key="1">
    <citation type="submission" date="2021-06" db="EMBL/GenBank/DDBJ databases">
        <authorList>
            <person name="Palmer J.M."/>
        </authorList>
    </citation>
    <scope>NUCLEOTIDE SEQUENCE [LARGE SCALE GENOMIC DNA]</scope>
    <source>
        <strain evidence="3">if_2019</strain>
        <tissue evidence="2">Muscle</tissue>
    </source>
</reference>
<dbReference type="InterPro" id="IPR036034">
    <property type="entry name" value="PDZ_sf"/>
</dbReference>
<organism evidence="2 3">
    <name type="scientific">Ilyodon furcidens</name>
    <name type="common">goldbreast splitfin</name>
    <dbReference type="NCBI Taxonomy" id="33524"/>
    <lineage>
        <taxon>Eukaryota</taxon>
        <taxon>Metazoa</taxon>
        <taxon>Chordata</taxon>
        <taxon>Craniata</taxon>
        <taxon>Vertebrata</taxon>
        <taxon>Euteleostomi</taxon>
        <taxon>Actinopterygii</taxon>
        <taxon>Neopterygii</taxon>
        <taxon>Teleostei</taxon>
        <taxon>Neoteleostei</taxon>
        <taxon>Acanthomorphata</taxon>
        <taxon>Ovalentaria</taxon>
        <taxon>Atherinomorphae</taxon>
        <taxon>Cyprinodontiformes</taxon>
        <taxon>Goodeidae</taxon>
        <taxon>Ilyodon</taxon>
    </lineage>
</organism>
<comment type="caution">
    <text evidence="2">The sequence shown here is derived from an EMBL/GenBank/DDBJ whole genome shotgun (WGS) entry which is preliminary data.</text>
</comment>
<dbReference type="EMBL" id="JAHRIQ010082295">
    <property type="protein sequence ID" value="MEQ2247944.1"/>
    <property type="molecule type" value="Genomic_DNA"/>
</dbReference>
<keyword evidence="3" id="KW-1185">Reference proteome</keyword>
<dbReference type="Gene3D" id="2.30.42.10">
    <property type="match status" value="1"/>
</dbReference>
<feature type="compositionally biased region" description="Basic and acidic residues" evidence="1">
    <location>
        <begin position="1"/>
        <end position="17"/>
    </location>
</feature>
<feature type="compositionally biased region" description="Polar residues" evidence="1">
    <location>
        <begin position="88"/>
        <end position="103"/>
    </location>
</feature>
<dbReference type="PANTHER" id="PTHR10316">
    <property type="entry name" value="MEMBRANE ASSOCIATED GUANYLATE KINASE-RELATED"/>
    <property type="match status" value="1"/>
</dbReference>
<gene>
    <name evidence="2" type="ORF">ILYODFUR_014286</name>
</gene>
<evidence type="ECO:0000313" key="3">
    <source>
        <dbReference type="Proteomes" id="UP001482620"/>
    </source>
</evidence>
<feature type="region of interest" description="Disordered" evidence="1">
    <location>
        <begin position="1"/>
        <end position="23"/>
    </location>
</feature>
<accession>A0ABV0UT30</accession>
<name>A0ABV0UT30_9TELE</name>
<feature type="region of interest" description="Disordered" evidence="1">
    <location>
        <begin position="85"/>
        <end position="122"/>
    </location>
</feature>
<sequence length="239" mass="26263">MHNMVEKQKTERKKQESDEFGSLPDHSHSALFTLCDFSLQVLKLRSSGSDAHTEDSAAAAAALSVLHADSDAGHFSPWKTPKQVLEQWESQQGQNSPAQTSRSAPVISHSAPFPTHHLHRASVPDSASEALALAKPDPYDLFEKSMAIYESRQPVQPRTVFPVDPSGAEYQDIEVHLRRQKSGFGFRVLGGDEAGQPVSVETREKARMAMGVKPCHFLLSNPLHTNCVYLTPGSVMACY</sequence>
<dbReference type="Proteomes" id="UP001482620">
    <property type="component" value="Unassembled WGS sequence"/>
</dbReference>
<dbReference type="PANTHER" id="PTHR10316:SF27">
    <property type="entry name" value="MEMBRANE-ASSOCIATED GUANYLATE KINASE, WW AND PDZ DOMAIN-CONTAINING PROTEIN 2"/>
    <property type="match status" value="1"/>
</dbReference>
<proteinExistence type="predicted"/>